<proteinExistence type="predicted"/>
<accession>K1XYY9</accession>
<sequence>MGNIDSGYWNNRQKLSESTKSQMEFMVNEFLTSIEKWNPEQVNQRELFSNYIRGLSNNEKTEIIKYLDERFFDERDPRKKNGILQLKNDTREQPTSQSSKEKNNNIPFKVISWYCDIDAIGGFADGRYSVIDVQQANDQTRSHYNDPKFAQEGFERYDLILKMDRKKNYYSNKPIYIRYESDTARLHIGFEGRTYSIAAPANTVTREGVVIPVPGGGRVYRESTSGSTQMTVDIGTSSAKLHLILDVSWLR</sequence>
<dbReference type="AlphaFoldDB" id="K1XYY9"/>
<evidence type="ECO:0000313" key="2">
    <source>
        <dbReference type="EMBL" id="EKD30136.1"/>
    </source>
</evidence>
<name>K1XYY9_9BACT</name>
<gene>
    <name evidence="2" type="ORF">ACD_78C00145G0003</name>
</gene>
<reference evidence="2" key="1">
    <citation type="journal article" date="2012" name="Science">
        <title>Fermentation, hydrogen, and sulfur metabolism in multiple uncultivated bacterial phyla.</title>
        <authorList>
            <person name="Wrighton K.C."/>
            <person name="Thomas B.C."/>
            <person name="Sharon I."/>
            <person name="Miller C.S."/>
            <person name="Castelle C.J."/>
            <person name="VerBerkmoes N.C."/>
            <person name="Wilkins M.J."/>
            <person name="Hettich R.L."/>
            <person name="Lipton M.S."/>
            <person name="Williams K.H."/>
            <person name="Long P.E."/>
            <person name="Banfield J.F."/>
        </authorList>
    </citation>
    <scope>NUCLEOTIDE SEQUENCE [LARGE SCALE GENOMIC DNA]</scope>
</reference>
<evidence type="ECO:0000256" key="1">
    <source>
        <dbReference type="SAM" id="MobiDB-lite"/>
    </source>
</evidence>
<feature type="region of interest" description="Disordered" evidence="1">
    <location>
        <begin position="82"/>
        <end position="102"/>
    </location>
</feature>
<comment type="caution">
    <text evidence="2">The sequence shown here is derived from an EMBL/GenBank/DDBJ whole genome shotgun (WGS) entry which is preliminary data.</text>
</comment>
<organism evidence="2">
    <name type="scientific">uncultured bacterium</name>
    <name type="common">gcode 4</name>
    <dbReference type="NCBI Taxonomy" id="1234023"/>
    <lineage>
        <taxon>Bacteria</taxon>
        <taxon>environmental samples</taxon>
    </lineage>
</organism>
<dbReference type="EMBL" id="AMFJ01034145">
    <property type="protein sequence ID" value="EKD30136.1"/>
    <property type="molecule type" value="Genomic_DNA"/>
</dbReference>
<protein>
    <submittedName>
        <fullName evidence="2">Uncharacterized protein</fullName>
    </submittedName>
</protein>